<protein>
    <submittedName>
        <fullName evidence="2">Uncharacterized protein</fullName>
    </submittedName>
</protein>
<proteinExistence type="predicted"/>
<evidence type="ECO:0000313" key="1">
    <source>
        <dbReference type="Proteomes" id="UP000887579"/>
    </source>
</evidence>
<organism evidence="1 2">
    <name type="scientific">Panagrolaimus sp. ES5</name>
    <dbReference type="NCBI Taxonomy" id="591445"/>
    <lineage>
        <taxon>Eukaryota</taxon>
        <taxon>Metazoa</taxon>
        <taxon>Ecdysozoa</taxon>
        <taxon>Nematoda</taxon>
        <taxon>Chromadorea</taxon>
        <taxon>Rhabditida</taxon>
        <taxon>Tylenchina</taxon>
        <taxon>Panagrolaimomorpha</taxon>
        <taxon>Panagrolaimoidea</taxon>
        <taxon>Panagrolaimidae</taxon>
        <taxon>Panagrolaimus</taxon>
    </lineage>
</organism>
<accession>A0AC34G5H4</accession>
<dbReference type="Proteomes" id="UP000887579">
    <property type="component" value="Unplaced"/>
</dbReference>
<reference evidence="2" key="1">
    <citation type="submission" date="2022-11" db="UniProtKB">
        <authorList>
            <consortium name="WormBaseParasite"/>
        </authorList>
    </citation>
    <scope>IDENTIFICATION</scope>
</reference>
<name>A0AC34G5H4_9BILA</name>
<evidence type="ECO:0000313" key="2">
    <source>
        <dbReference type="WBParaSite" id="ES5_v2.g24967.t1"/>
    </source>
</evidence>
<sequence length="295" mass="34278">MLSSFADLRLQPGLKFLNYDEFRASAYSQIFSFPESIIFYMAKNPPYAENPILVFHCLLFDDTNGWKTCIRIDGSCPLFVKDRKYRKIDLDMDKIQSKIWILFKLQIFSTPTLATSLIPKFYNGDIRDLELVGQNISFHDFLFFSKELQRFNLRKSTVVYENGTVVPCEIILAELPKLQIFLFDCTLLSCDFSKTAAEFVKISHFKNLLAFFIIGVSESFDIDTFFNYLKQNNKTKVALGFPAPLSVEYKEKLQAIIDEVLDAESPRTYLPPFINFDGQLREMALFQLYKKHNNI</sequence>
<dbReference type="WBParaSite" id="ES5_v2.g24967.t1">
    <property type="protein sequence ID" value="ES5_v2.g24967.t1"/>
    <property type="gene ID" value="ES5_v2.g24967"/>
</dbReference>